<keyword evidence="5" id="KW-0808">Transferase</keyword>
<dbReference type="GO" id="GO:0085029">
    <property type="term" value="P:extracellular matrix assembly"/>
    <property type="evidence" value="ECO:0007669"/>
    <property type="project" value="TreeGrafter"/>
</dbReference>
<dbReference type="PANTHER" id="PTHR22913:SF12">
    <property type="entry name" value="MANNURONAN SYNTHASE"/>
    <property type="match status" value="1"/>
</dbReference>
<feature type="domain" description="Glycosyltransferase 2-like" evidence="8">
    <location>
        <begin position="85"/>
        <end position="253"/>
    </location>
</feature>
<evidence type="ECO:0000256" key="4">
    <source>
        <dbReference type="ARBA" id="ARBA00022676"/>
    </source>
</evidence>
<dbReference type="InterPro" id="IPR001173">
    <property type="entry name" value="Glyco_trans_2-like"/>
</dbReference>
<accession>A0A2G9ZGN9</accession>
<evidence type="ECO:0000256" key="3">
    <source>
        <dbReference type="ARBA" id="ARBA00022475"/>
    </source>
</evidence>
<comment type="similarity">
    <text evidence="2">Belongs to the NodC/HAS family.</text>
</comment>
<protein>
    <recommendedName>
        <fullName evidence="8">Glycosyltransferase 2-like domain-containing protein</fullName>
    </recommendedName>
</protein>
<keyword evidence="7" id="KW-0812">Transmembrane</keyword>
<dbReference type="EMBL" id="PCSB01000068">
    <property type="protein sequence ID" value="PIP31498.1"/>
    <property type="molecule type" value="Genomic_DNA"/>
</dbReference>
<feature type="transmembrane region" description="Helical" evidence="7">
    <location>
        <begin position="396"/>
        <end position="419"/>
    </location>
</feature>
<dbReference type="SUPFAM" id="SSF53448">
    <property type="entry name" value="Nucleotide-diphospho-sugar transferases"/>
    <property type="match status" value="1"/>
</dbReference>
<organism evidence="9 10">
    <name type="scientific">bacterium (Candidatus Gribaldobacteria) CG23_combo_of_CG06-09_8_20_14_all_37_87_8</name>
    <dbReference type="NCBI Taxonomy" id="2014278"/>
    <lineage>
        <taxon>Bacteria</taxon>
        <taxon>Candidatus Gribaldobacteria</taxon>
    </lineage>
</organism>
<dbReference type="Proteomes" id="UP000230447">
    <property type="component" value="Unassembled WGS sequence"/>
</dbReference>
<reference evidence="9 10" key="1">
    <citation type="submission" date="2017-09" db="EMBL/GenBank/DDBJ databases">
        <title>Depth-based differentiation of microbial function through sediment-hosted aquifers and enrichment of novel symbionts in the deep terrestrial subsurface.</title>
        <authorList>
            <person name="Probst A.J."/>
            <person name="Ladd B."/>
            <person name="Jarett J.K."/>
            <person name="Geller-Mcgrath D.E."/>
            <person name="Sieber C.M."/>
            <person name="Emerson J.B."/>
            <person name="Anantharaman K."/>
            <person name="Thomas B.C."/>
            <person name="Malmstrom R."/>
            <person name="Stieglmeier M."/>
            <person name="Klingl A."/>
            <person name="Woyke T."/>
            <person name="Ryan C.M."/>
            <person name="Banfield J.F."/>
        </authorList>
    </citation>
    <scope>NUCLEOTIDE SEQUENCE [LARGE SCALE GENOMIC DNA]</scope>
    <source>
        <strain evidence="9">CG23_combo_of_CG06-09_8_20_14_all_37_87_8</strain>
    </source>
</reference>
<evidence type="ECO:0000259" key="8">
    <source>
        <dbReference type="Pfam" id="PF00535"/>
    </source>
</evidence>
<proteinExistence type="inferred from homology"/>
<keyword evidence="7" id="KW-1133">Transmembrane helix</keyword>
<evidence type="ECO:0000256" key="2">
    <source>
        <dbReference type="ARBA" id="ARBA00006782"/>
    </source>
</evidence>
<evidence type="ECO:0000313" key="10">
    <source>
        <dbReference type="Proteomes" id="UP000230447"/>
    </source>
</evidence>
<feature type="transmembrane region" description="Helical" evidence="7">
    <location>
        <begin position="371"/>
        <end position="389"/>
    </location>
</feature>
<evidence type="ECO:0000256" key="1">
    <source>
        <dbReference type="ARBA" id="ARBA00004236"/>
    </source>
</evidence>
<evidence type="ECO:0000313" key="9">
    <source>
        <dbReference type="EMBL" id="PIP31498.1"/>
    </source>
</evidence>
<dbReference type="CDD" id="cd06423">
    <property type="entry name" value="CESA_like"/>
    <property type="match status" value="1"/>
</dbReference>
<feature type="transmembrane region" description="Helical" evidence="7">
    <location>
        <begin position="17"/>
        <end position="39"/>
    </location>
</feature>
<dbReference type="GO" id="GO:0005886">
    <property type="term" value="C:plasma membrane"/>
    <property type="evidence" value="ECO:0007669"/>
    <property type="project" value="UniProtKB-SubCell"/>
</dbReference>
<gene>
    <name evidence="9" type="ORF">COX24_03290</name>
</gene>
<dbReference type="PANTHER" id="PTHR22913">
    <property type="entry name" value="HYALURONAN SYNTHASE"/>
    <property type="match status" value="1"/>
</dbReference>
<keyword evidence="6 7" id="KW-0472">Membrane</keyword>
<dbReference type="GO" id="GO:0030213">
    <property type="term" value="P:hyaluronan biosynthetic process"/>
    <property type="evidence" value="ECO:0007669"/>
    <property type="project" value="TreeGrafter"/>
</dbReference>
<evidence type="ECO:0000256" key="5">
    <source>
        <dbReference type="ARBA" id="ARBA00022679"/>
    </source>
</evidence>
<evidence type="ECO:0000256" key="7">
    <source>
        <dbReference type="SAM" id="Phobius"/>
    </source>
</evidence>
<name>A0A2G9ZGN9_9BACT</name>
<comment type="subcellular location">
    <subcellularLocation>
        <location evidence="1">Cell membrane</location>
    </subcellularLocation>
</comment>
<dbReference type="GO" id="GO:0050501">
    <property type="term" value="F:hyaluronan synthase activity"/>
    <property type="evidence" value="ECO:0007669"/>
    <property type="project" value="TreeGrafter"/>
</dbReference>
<dbReference type="Gene3D" id="3.90.550.10">
    <property type="entry name" value="Spore Coat Polysaccharide Biosynthesis Protein SpsA, Chain A"/>
    <property type="match status" value="1"/>
</dbReference>
<dbReference type="InterPro" id="IPR029044">
    <property type="entry name" value="Nucleotide-diphossugar_trans"/>
</dbReference>
<keyword evidence="3" id="KW-1003">Cell membrane</keyword>
<keyword evidence="4" id="KW-0328">Glycosyltransferase</keyword>
<feature type="transmembrane region" description="Helical" evidence="7">
    <location>
        <begin position="340"/>
        <end position="359"/>
    </location>
</feature>
<dbReference type="AlphaFoldDB" id="A0A2G9ZGN9"/>
<dbReference type="Pfam" id="PF00535">
    <property type="entry name" value="Glycos_transf_2"/>
    <property type="match status" value="1"/>
</dbReference>
<sequence length="429" mass="49785">MSHQTPKKTKLYKIKKIIILSVFFCVLYLILLYKVYYLINSPWNALFRIYSLLTGVFLFSRFIISYFYSDKHNHQYSPGLYPKCSFVISCKNEEDSISKTIDTCLTSIYPNELDCIAINDGSTDNTLSQMKESKRKWGSKLRIISFSENRGKREGMSEGVLASKNDIIIFVDSDSFVRPEAVKIIVEHFIEDPQIGAVSGNTRVENDGVNMLTKMQSARYGISYDIFKASESVFGTVTCCPGCFSAYKRKAILKVLRKWRFQTFLGSRSTFGDDRSLTNFVMRTRKVVYCRSAIATTIVPERFKKLFNQQLRWKKSWIREGIANTGSFIWRKNPIASLSFYINLLIPIFGPIIIVKVLLVDFATHGTLPLYYVFGIVAMSLLFGIYYYAIYPNKYWWYVLIFSLLYTFVLIWQMPYALIKLRDTKWGTR</sequence>
<feature type="transmembrane region" description="Helical" evidence="7">
    <location>
        <begin position="45"/>
        <end position="68"/>
    </location>
</feature>
<comment type="caution">
    <text evidence="9">The sequence shown here is derived from an EMBL/GenBank/DDBJ whole genome shotgun (WGS) entry which is preliminary data.</text>
</comment>
<evidence type="ECO:0000256" key="6">
    <source>
        <dbReference type="ARBA" id="ARBA00023136"/>
    </source>
</evidence>